<evidence type="ECO:0000256" key="5">
    <source>
        <dbReference type="HAMAP-Rule" id="MF_01468"/>
    </source>
</evidence>
<keyword evidence="5" id="KW-0963">Cytoplasm</keyword>
<dbReference type="GO" id="GO:0019843">
    <property type="term" value="F:rRNA binding"/>
    <property type="evidence" value="ECO:0007669"/>
    <property type="project" value="UniProtKB-UniRule"/>
</dbReference>
<dbReference type="RefSeq" id="WP_006729458.1">
    <property type="nucleotide sequence ID" value="NZ_CP045664.1"/>
</dbReference>
<comment type="cofactor">
    <cofactor evidence="5">
        <name>Mg(2+)</name>
        <dbReference type="ChEBI" id="CHEBI:18420"/>
    </cofactor>
</comment>
<keyword evidence="3 5" id="KW-0255">Endonuclease</keyword>
<keyword evidence="5" id="KW-0460">Magnesium</keyword>
<dbReference type="EC" id="3.1.26.-" evidence="5"/>
<feature type="domain" description="RNase III" evidence="6">
    <location>
        <begin position="21"/>
        <end position="120"/>
    </location>
</feature>
<name>A0A6G7BHZ4_9LACO</name>
<keyword evidence="5" id="KW-0694">RNA-binding</keyword>
<evidence type="ECO:0000256" key="3">
    <source>
        <dbReference type="ARBA" id="ARBA00022759"/>
    </source>
</evidence>
<keyword evidence="1 5" id="KW-0698">rRNA processing</keyword>
<feature type="active site" evidence="5">
    <location>
        <position position="27"/>
    </location>
</feature>
<dbReference type="PIRSF" id="PIRSF005520">
    <property type="entry name" value="UCP005520"/>
    <property type="match status" value="1"/>
</dbReference>
<reference evidence="7 8" key="1">
    <citation type="submission" date="2020-02" db="EMBL/GenBank/DDBJ databases">
        <title>Complete genome sequences of six Lactobacillus iners strains isolated from the human vagina.</title>
        <authorList>
            <person name="France M.T."/>
            <person name="Rutt L."/>
            <person name="Narina S."/>
            <person name="Arbaugh S."/>
            <person name="Humphrys M.S."/>
            <person name="Ma B."/>
            <person name="Hayward M.R."/>
            <person name="Relman D."/>
            <person name="Kwon D.S."/>
            <person name="Ravel J."/>
        </authorList>
    </citation>
    <scope>NUCLEOTIDE SEQUENCE [LARGE SCALE GENOMIC DNA]</scope>
    <source>
        <strain evidence="7 8">C0210C1</strain>
    </source>
</reference>
<dbReference type="SUPFAM" id="SSF69065">
    <property type="entry name" value="RNase III domain-like"/>
    <property type="match status" value="1"/>
</dbReference>
<dbReference type="HAMAP" id="MF_01468">
    <property type="entry name" value="RNase_Mini_III"/>
    <property type="match status" value="1"/>
</dbReference>
<proteinExistence type="inferred from homology"/>
<keyword evidence="4 5" id="KW-0378">Hydrolase</keyword>
<comment type="subunit">
    <text evidence="5">Homodimer.</text>
</comment>
<dbReference type="PANTHER" id="PTHR34276:SF1">
    <property type="entry name" value="MINI-RIBONUCLEASE 3"/>
    <property type="match status" value="1"/>
</dbReference>
<dbReference type="PANTHER" id="PTHR34276">
    <property type="entry name" value="MINI-RIBONUCLEASE 3"/>
    <property type="match status" value="1"/>
</dbReference>
<sequence length="147" mass="16552">MLKPKKIVEKDIDPNTIGSLALAYLGDGVYEAAIRQHLVKGGIVRPQHLQGYATHYVSAKAQAGLITKMKELNKLTAEEIAIFKRGRNANSYTHAKNTSISTYKLSTGFEAMIGYLYLSKQYDRLDNLIAWCIEQVENGENNEKRFE</sequence>
<evidence type="ECO:0000256" key="1">
    <source>
        <dbReference type="ARBA" id="ARBA00022552"/>
    </source>
</evidence>
<gene>
    <name evidence="5" type="primary">mrnC</name>
    <name evidence="7" type="ORF">G6Z83_06030</name>
</gene>
<dbReference type="InterPro" id="IPR008226">
    <property type="entry name" value="Mini3_fam"/>
</dbReference>
<dbReference type="EMBL" id="CP049228">
    <property type="protein sequence ID" value="QIH24225.1"/>
    <property type="molecule type" value="Genomic_DNA"/>
</dbReference>
<dbReference type="AlphaFoldDB" id="A0A6G7BHZ4"/>
<evidence type="ECO:0000313" key="7">
    <source>
        <dbReference type="EMBL" id="QIH24225.1"/>
    </source>
</evidence>
<dbReference type="InterPro" id="IPR036389">
    <property type="entry name" value="RNase_III_sf"/>
</dbReference>
<comment type="similarity">
    <text evidence="5">Belongs to the MrnC RNase family.</text>
</comment>
<dbReference type="Gene3D" id="1.10.1520.10">
    <property type="entry name" value="Ribonuclease III domain"/>
    <property type="match status" value="1"/>
</dbReference>
<keyword evidence="5" id="KW-0699">rRNA-binding</keyword>
<keyword evidence="2 5" id="KW-0540">Nuclease</keyword>
<protein>
    <recommendedName>
        <fullName evidence="5">Mini-ribonuclease 3</fullName>
        <shortName evidence="5">Mini-3</shortName>
        <shortName evidence="5">Mini-RNase 3</shortName>
        <ecNumber evidence="5">3.1.26.-</ecNumber>
    </recommendedName>
    <alternativeName>
        <fullName evidence="5">Mini-RNase III</fullName>
        <shortName evidence="5">Mini-III</shortName>
    </alternativeName>
</protein>
<dbReference type="GO" id="GO:0006364">
    <property type="term" value="P:rRNA processing"/>
    <property type="evidence" value="ECO:0007669"/>
    <property type="project" value="UniProtKB-UniRule"/>
</dbReference>
<organism evidence="7 8">
    <name type="scientific">Lactobacillus iners</name>
    <dbReference type="NCBI Taxonomy" id="147802"/>
    <lineage>
        <taxon>Bacteria</taxon>
        <taxon>Bacillati</taxon>
        <taxon>Bacillota</taxon>
        <taxon>Bacilli</taxon>
        <taxon>Lactobacillales</taxon>
        <taxon>Lactobacillaceae</taxon>
        <taxon>Lactobacillus</taxon>
    </lineage>
</organism>
<dbReference type="Pfam" id="PF00636">
    <property type="entry name" value="Ribonuclease_3"/>
    <property type="match status" value="1"/>
</dbReference>
<comment type="function">
    <text evidence="5">Involved in correct processing of both the 5' and 3' ends of 23S rRNA precursor. Processes 30S rRNA precursor transcript even in absence of ribonuclease 3 (Rnc); Rnc processes 30S rRNA into smaller rRNA precursors.</text>
</comment>
<keyword evidence="5" id="KW-0690">Ribosome biogenesis</keyword>
<dbReference type="InterPro" id="IPR000999">
    <property type="entry name" value="RNase_III_dom"/>
</dbReference>
<dbReference type="GO" id="GO:0005737">
    <property type="term" value="C:cytoplasm"/>
    <property type="evidence" value="ECO:0007669"/>
    <property type="project" value="UniProtKB-SubCell"/>
</dbReference>
<comment type="subcellular location">
    <subcellularLocation>
        <location evidence="5">Cytoplasm</location>
    </subcellularLocation>
</comment>
<dbReference type="Proteomes" id="UP000501676">
    <property type="component" value="Chromosome"/>
</dbReference>
<evidence type="ECO:0000259" key="6">
    <source>
        <dbReference type="Pfam" id="PF00636"/>
    </source>
</evidence>
<accession>A0A6G7BHZ4</accession>
<evidence type="ECO:0000313" key="8">
    <source>
        <dbReference type="Proteomes" id="UP000501676"/>
    </source>
</evidence>
<evidence type="ECO:0000256" key="2">
    <source>
        <dbReference type="ARBA" id="ARBA00022722"/>
    </source>
</evidence>
<evidence type="ECO:0000256" key="4">
    <source>
        <dbReference type="ARBA" id="ARBA00022801"/>
    </source>
</evidence>
<dbReference type="GO" id="GO:0004525">
    <property type="term" value="F:ribonuclease III activity"/>
    <property type="evidence" value="ECO:0007669"/>
    <property type="project" value="InterPro"/>
</dbReference>